<gene>
    <name evidence="2" type="ORF">KGM_203079</name>
</gene>
<accession>A0A212F7I5</accession>
<dbReference type="EMBL" id="AGBW02009866">
    <property type="protein sequence ID" value="OWR49704.1"/>
    <property type="molecule type" value="Genomic_DNA"/>
</dbReference>
<comment type="caution">
    <text evidence="2">The sequence shown here is derived from an EMBL/GenBank/DDBJ whole genome shotgun (WGS) entry which is preliminary data.</text>
</comment>
<dbReference type="KEGG" id="dpl:KGM_203079"/>
<protein>
    <submittedName>
        <fullName evidence="2">Uncharacterized protein</fullName>
    </submittedName>
</protein>
<sequence length="157" mass="16383">MVVLEMLYCNLSPEGIESRTRREVSAGAQGRNGHNNQLIACGRRRSGPPQPSRSHNERDFNGALKILGVETIKPVRLYVMGEILSRYCSNAGFIKAGALEGGPLGGGGGGGGGALRAAGLPPTPSLGASRHSLIGFQVCPEQIDELCSGRGDIRGNS</sequence>
<organism evidence="2 3">
    <name type="scientific">Danaus plexippus plexippus</name>
    <dbReference type="NCBI Taxonomy" id="278856"/>
    <lineage>
        <taxon>Eukaryota</taxon>
        <taxon>Metazoa</taxon>
        <taxon>Ecdysozoa</taxon>
        <taxon>Arthropoda</taxon>
        <taxon>Hexapoda</taxon>
        <taxon>Insecta</taxon>
        <taxon>Pterygota</taxon>
        <taxon>Neoptera</taxon>
        <taxon>Endopterygota</taxon>
        <taxon>Lepidoptera</taxon>
        <taxon>Glossata</taxon>
        <taxon>Ditrysia</taxon>
        <taxon>Papilionoidea</taxon>
        <taxon>Nymphalidae</taxon>
        <taxon>Danainae</taxon>
        <taxon>Danaini</taxon>
        <taxon>Danaina</taxon>
        <taxon>Danaus</taxon>
        <taxon>Danaus</taxon>
    </lineage>
</organism>
<keyword evidence="3" id="KW-1185">Reference proteome</keyword>
<reference evidence="2 3" key="1">
    <citation type="journal article" date="2011" name="Cell">
        <title>The monarch butterfly genome yields insights into long-distance migration.</title>
        <authorList>
            <person name="Zhan S."/>
            <person name="Merlin C."/>
            <person name="Boore J.L."/>
            <person name="Reppert S.M."/>
        </authorList>
    </citation>
    <scope>NUCLEOTIDE SEQUENCE [LARGE SCALE GENOMIC DNA]</scope>
    <source>
        <strain evidence="2">F-2</strain>
    </source>
</reference>
<name>A0A212F7I5_DANPL</name>
<feature type="region of interest" description="Disordered" evidence="1">
    <location>
        <begin position="20"/>
        <end position="59"/>
    </location>
</feature>
<dbReference type="InParanoid" id="A0A212F7I5"/>
<proteinExistence type="predicted"/>
<evidence type="ECO:0000313" key="3">
    <source>
        <dbReference type="Proteomes" id="UP000007151"/>
    </source>
</evidence>
<dbReference type="Proteomes" id="UP000007151">
    <property type="component" value="Unassembled WGS sequence"/>
</dbReference>
<evidence type="ECO:0000256" key="1">
    <source>
        <dbReference type="SAM" id="MobiDB-lite"/>
    </source>
</evidence>
<dbReference type="AlphaFoldDB" id="A0A212F7I5"/>
<evidence type="ECO:0000313" key="2">
    <source>
        <dbReference type="EMBL" id="OWR49704.1"/>
    </source>
</evidence>